<dbReference type="EMBL" id="JADGKB010000048">
    <property type="protein sequence ID" value="KAJ3256634.1"/>
    <property type="molecule type" value="Genomic_DNA"/>
</dbReference>
<comment type="similarity">
    <text evidence="1">Belongs to the TSR2 family.</text>
</comment>
<evidence type="ECO:0008006" key="6">
    <source>
        <dbReference type="Google" id="ProtNLM"/>
    </source>
</evidence>
<accession>A0AAD5Y7W9</accession>
<keyword evidence="2" id="KW-0698">rRNA processing</keyword>
<dbReference type="Proteomes" id="UP001210925">
    <property type="component" value="Unassembled WGS sequence"/>
</dbReference>
<dbReference type="PANTHER" id="PTHR21250">
    <property type="entry name" value="PRE-RRNA-PROCESSING PROTEIN TSR2 HOMOLOG"/>
    <property type="match status" value="1"/>
</dbReference>
<reference evidence="4" key="1">
    <citation type="submission" date="2020-05" db="EMBL/GenBank/DDBJ databases">
        <title>Phylogenomic resolution of chytrid fungi.</title>
        <authorList>
            <person name="Stajich J.E."/>
            <person name="Amses K."/>
            <person name="Simmons R."/>
            <person name="Seto K."/>
            <person name="Myers J."/>
            <person name="Bonds A."/>
            <person name="Quandt C.A."/>
            <person name="Barry K."/>
            <person name="Liu P."/>
            <person name="Grigoriev I."/>
            <person name="Longcore J.E."/>
            <person name="James T.Y."/>
        </authorList>
    </citation>
    <scope>NUCLEOTIDE SEQUENCE</scope>
    <source>
        <strain evidence="4">PLAUS21</strain>
    </source>
</reference>
<sequence length="176" mass="20082">MALLVSERWTLFQEAVDIVFTKWTALQIAIDNSPYTGQTPQKDLLEGTLEFFKEHNGQIHADELSNNFESFMEEQLDCFCEDNSPYQVSVHLLKLFGEIVINSDLTSLQSMRDALKRGKKVVSKVVVDEGASDSDMENDENMDVEMQVDTPVYTKPEPIIDEDGFELVVRKKKGRK</sequence>
<protein>
    <recommendedName>
        <fullName evidence="6">Pre-rRNA-processing protein TSR2</fullName>
    </recommendedName>
</protein>
<organism evidence="4 5">
    <name type="scientific">Boothiomyces macroporosus</name>
    <dbReference type="NCBI Taxonomy" id="261099"/>
    <lineage>
        <taxon>Eukaryota</taxon>
        <taxon>Fungi</taxon>
        <taxon>Fungi incertae sedis</taxon>
        <taxon>Chytridiomycota</taxon>
        <taxon>Chytridiomycota incertae sedis</taxon>
        <taxon>Chytridiomycetes</taxon>
        <taxon>Rhizophydiales</taxon>
        <taxon>Terramycetaceae</taxon>
        <taxon>Boothiomyces</taxon>
    </lineage>
</organism>
<comment type="caution">
    <text evidence="4">The sequence shown here is derived from an EMBL/GenBank/DDBJ whole genome shotgun (WGS) entry which is preliminary data.</text>
</comment>
<evidence type="ECO:0000256" key="2">
    <source>
        <dbReference type="ARBA" id="ARBA00022552"/>
    </source>
</evidence>
<evidence type="ECO:0000313" key="4">
    <source>
        <dbReference type="EMBL" id="KAJ3256634.1"/>
    </source>
</evidence>
<dbReference type="AlphaFoldDB" id="A0AAD5Y7W9"/>
<keyword evidence="5" id="KW-1185">Reference proteome</keyword>
<name>A0AAD5Y7W9_9FUNG</name>
<evidence type="ECO:0000313" key="3">
    <source>
        <dbReference type="EMBL" id="KAJ3256614.1"/>
    </source>
</evidence>
<gene>
    <name evidence="3" type="ORF">HK103_005248</name>
    <name evidence="4" type="ORF">HK103_005268</name>
</gene>
<evidence type="ECO:0000313" key="5">
    <source>
        <dbReference type="Proteomes" id="UP001210925"/>
    </source>
</evidence>
<dbReference type="GO" id="GO:0006364">
    <property type="term" value="P:rRNA processing"/>
    <property type="evidence" value="ECO:0007669"/>
    <property type="project" value="UniProtKB-KW"/>
</dbReference>
<proteinExistence type="inferred from homology"/>
<dbReference type="Pfam" id="PF10273">
    <property type="entry name" value="WGG"/>
    <property type="match status" value="1"/>
</dbReference>
<dbReference type="EMBL" id="JADGKB010000048">
    <property type="protein sequence ID" value="KAJ3256614.1"/>
    <property type="molecule type" value="Genomic_DNA"/>
</dbReference>
<evidence type="ECO:0000256" key="1">
    <source>
        <dbReference type="ARBA" id="ARBA00006524"/>
    </source>
</evidence>
<dbReference type="InterPro" id="IPR019398">
    <property type="entry name" value="Pre-rRNA_process_TSR2"/>
</dbReference>